<dbReference type="EC" id="1.-.-.-" evidence="4"/>
<dbReference type="Pfam" id="PF03358">
    <property type="entry name" value="FMN_red"/>
    <property type="match status" value="1"/>
</dbReference>
<gene>
    <name evidence="4" type="ORF">QQ008_10870</name>
</gene>
<comment type="caution">
    <text evidence="4">The sequence shown here is derived from an EMBL/GenBank/DDBJ whole genome shotgun (WGS) entry which is preliminary data.</text>
</comment>
<evidence type="ECO:0000256" key="2">
    <source>
        <dbReference type="ARBA" id="ARBA00022643"/>
    </source>
</evidence>
<evidence type="ECO:0000256" key="1">
    <source>
        <dbReference type="ARBA" id="ARBA00022630"/>
    </source>
</evidence>
<protein>
    <submittedName>
        <fullName evidence="4">NAD(P)H-dependent oxidoreductase</fullName>
        <ecNumber evidence="4">1.-.-.-</ecNumber>
    </submittedName>
</protein>
<dbReference type="PANTHER" id="PTHR43278:SF4">
    <property type="entry name" value="NAD(P)H-DEPENDENT FMN-CONTAINING OXIDOREDUCTASE YWQN-RELATED"/>
    <property type="match status" value="1"/>
</dbReference>
<evidence type="ECO:0000313" key="5">
    <source>
        <dbReference type="Proteomes" id="UP001172082"/>
    </source>
</evidence>
<keyword evidence="2" id="KW-0288">FMN</keyword>
<feature type="domain" description="NADPH-dependent FMN reductase-like" evidence="3">
    <location>
        <begin position="7"/>
        <end position="119"/>
    </location>
</feature>
<dbReference type="InterPro" id="IPR029039">
    <property type="entry name" value="Flavoprotein-like_sf"/>
</dbReference>
<dbReference type="Gene3D" id="3.40.50.360">
    <property type="match status" value="1"/>
</dbReference>
<keyword evidence="1" id="KW-0285">Flavoprotein</keyword>
<keyword evidence="5" id="KW-1185">Reference proteome</keyword>
<dbReference type="GO" id="GO:0016491">
    <property type="term" value="F:oxidoreductase activity"/>
    <property type="evidence" value="ECO:0007669"/>
    <property type="project" value="UniProtKB-KW"/>
</dbReference>
<reference evidence="4" key="1">
    <citation type="submission" date="2023-06" db="EMBL/GenBank/DDBJ databases">
        <title>Genomic of Parafulvivirga corallium.</title>
        <authorList>
            <person name="Wang G."/>
        </authorList>
    </citation>
    <scope>NUCLEOTIDE SEQUENCE</scope>
    <source>
        <strain evidence="4">BMA10</strain>
    </source>
</reference>
<accession>A0ABT8KMB9</accession>
<sequence length="173" mass="20008">MENKSSVIILGSARSDGNTRKIVDKFIEENPGTTLVDLSTQQIEYFDYGFKNLDDDFIPLMEKILQHDLLIFATPVYWYSMSAVMKTFFDRITDLLYKRKELGRQLNGKYMMSISCGSDEELNDGFSIPFSSTANYLKMEYLGHLHTWLENDRISDEVLKRIQGFSNKLVSNT</sequence>
<proteinExistence type="predicted"/>
<evidence type="ECO:0000313" key="4">
    <source>
        <dbReference type="EMBL" id="MDN5201871.1"/>
    </source>
</evidence>
<name>A0ABT8KMB9_9BACT</name>
<dbReference type="InterPro" id="IPR051796">
    <property type="entry name" value="ISF_SsuE-like"/>
</dbReference>
<keyword evidence="4" id="KW-0560">Oxidoreductase</keyword>
<evidence type="ECO:0000259" key="3">
    <source>
        <dbReference type="Pfam" id="PF03358"/>
    </source>
</evidence>
<organism evidence="4 5">
    <name type="scientific">Splendidivirga corallicola</name>
    <dbReference type="NCBI Taxonomy" id="3051826"/>
    <lineage>
        <taxon>Bacteria</taxon>
        <taxon>Pseudomonadati</taxon>
        <taxon>Bacteroidota</taxon>
        <taxon>Cytophagia</taxon>
        <taxon>Cytophagales</taxon>
        <taxon>Splendidivirgaceae</taxon>
        <taxon>Splendidivirga</taxon>
    </lineage>
</organism>
<dbReference type="Proteomes" id="UP001172082">
    <property type="component" value="Unassembled WGS sequence"/>
</dbReference>
<dbReference type="InterPro" id="IPR005025">
    <property type="entry name" value="FMN_Rdtase-like_dom"/>
</dbReference>
<dbReference type="RefSeq" id="WP_346751895.1">
    <property type="nucleotide sequence ID" value="NZ_JAUJEA010000003.1"/>
</dbReference>
<dbReference type="SUPFAM" id="SSF52218">
    <property type="entry name" value="Flavoproteins"/>
    <property type="match status" value="1"/>
</dbReference>
<dbReference type="PANTHER" id="PTHR43278">
    <property type="entry name" value="NAD(P)H-DEPENDENT FMN-CONTAINING OXIDOREDUCTASE YWQN-RELATED"/>
    <property type="match status" value="1"/>
</dbReference>
<dbReference type="EMBL" id="JAUJEA010000003">
    <property type="protein sequence ID" value="MDN5201871.1"/>
    <property type="molecule type" value="Genomic_DNA"/>
</dbReference>